<dbReference type="InterPro" id="IPR025287">
    <property type="entry name" value="WAK_GUB"/>
</dbReference>
<dbReference type="EMBL" id="JBEAFC010000006">
    <property type="protein sequence ID" value="KAL1553635.1"/>
    <property type="molecule type" value="Genomic_DNA"/>
</dbReference>
<keyword evidence="3" id="KW-1015">Disulfide bond</keyword>
<dbReference type="Gene3D" id="2.10.25.10">
    <property type="entry name" value="Laminin"/>
    <property type="match status" value="1"/>
</dbReference>
<evidence type="ECO:0000313" key="8">
    <source>
        <dbReference type="Proteomes" id="UP001567538"/>
    </source>
</evidence>
<dbReference type="AlphaFoldDB" id="A0ABD1HB16"/>
<keyword evidence="8" id="KW-1185">Reference proteome</keyword>
<keyword evidence="7" id="KW-0723">Serine/threonine-protein kinase</keyword>
<name>A0ABD1HB16_SALDI</name>
<dbReference type="Proteomes" id="UP001567538">
    <property type="component" value="Unassembled WGS sequence"/>
</dbReference>
<evidence type="ECO:0000256" key="1">
    <source>
        <dbReference type="ARBA" id="ARBA00004167"/>
    </source>
</evidence>
<protein>
    <submittedName>
        <fullName evidence="7">Non-specific serine/threonine protein kinase</fullName>
        <ecNumber evidence="7">2.7.11.1</ecNumber>
    </submittedName>
</protein>
<feature type="chain" id="PRO_5044850889" evidence="5">
    <location>
        <begin position="21"/>
        <end position="466"/>
    </location>
</feature>
<accession>A0ABD1HB16</accession>
<sequence length="466" mass="51550">MTLASVLGFFYFLALTTTTSQEISIKKGCQTKCGNVTIPYPFGVGPGCSLNSSFAITCDNTTAPPTPFLASINRQVVSISVHGAVIVNQPVSPINCSSEMTRGFLNTSLEGSPFTISARYNTLAVLGCTNSVWLRSDETTTVGGCMAICQTNTSANTNRSSCDGLNCCKATIPEGLQRFQFSYRSIQSSSNGFCGYAFPVDKKWFRHDYRNYTGLLLNQSFPYDQEFISAPLVLEWEVNNPQLNNLGACRNADDYRSISNIDEYSDPSTTRLSFDYYREYEYVSSTSYCYCQYGYQGSPYVPQGCIDIDECLLNTTITYCNSGTCFNTIGSYKCLFPRGAGISKGKIASISIGSVLGALLLALAAFQAVRTIRKRIKNKRRQEFFKRNGGLLLQQQLSSTDNSLDKTKMMVKLREDSKLQQNEDCGKESEAIEVDDMYEDFSSITGSMRFDSSSITIDDHMRLLGS</sequence>
<dbReference type="CDD" id="cd00054">
    <property type="entry name" value="EGF_CA"/>
    <property type="match status" value="1"/>
</dbReference>
<feature type="transmembrane region" description="Helical" evidence="4">
    <location>
        <begin position="347"/>
        <end position="369"/>
    </location>
</feature>
<organism evidence="7 8">
    <name type="scientific">Salvia divinorum</name>
    <name type="common">Maria pastora</name>
    <name type="synonym">Diviner's sage</name>
    <dbReference type="NCBI Taxonomy" id="28513"/>
    <lineage>
        <taxon>Eukaryota</taxon>
        <taxon>Viridiplantae</taxon>
        <taxon>Streptophyta</taxon>
        <taxon>Embryophyta</taxon>
        <taxon>Tracheophyta</taxon>
        <taxon>Spermatophyta</taxon>
        <taxon>Magnoliopsida</taxon>
        <taxon>eudicotyledons</taxon>
        <taxon>Gunneridae</taxon>
        <taxon>Pentapetalae</taxon>
        <taxon>asterids</taxon>
        <taxon>lamiids</taxon>
        <taxon>Lamiales</taxon>
        <taxon>Lamiaceae</taxon>
        <taxon>Nepetoideae</taxon>
        <taxon>Mentheae</taxon>
        <taxon>Salviinae</taxon>
        <taxon>Salvia</taxon>
        <taxon>Salvia subgen. Calosphace</taxon>
    </lineage>
</organism>
<dbReference type="GO" id="GO:0016020">
    <property type="term" value="C:membrane"/>
    <property type="evidence" value="ECO:0007669"/>
    <property type="project" value="UniProtKB-SubCell"/>
</dbReference>
<keyword evidence="4" id="KW-0472">Membrane</keyword>
<dbReference type="GO" id="GO:0004674">
    <property type="term" value="F:protein serine/threonine kinase activity"/>
    <property type="evidence" value="ECO:0007669"/>
    <property type="project" value="UniProtKB-KW"/>
</dbReference>
<keyword evidence="2 5" id="KW-0732">Signal</keyword>
<feature type="signal peptide" evidence="5">
    <location>
        <begin position="1"/>
        <end position="20"/>
    </location>
</feature>
<dbReference type="SMART" id="SM00179">
    <property type="entry name" value="EGF_CA"/>
    <property type="match status" value="1"/>
</dbReference>
<dbReference type="Pfam" id="PF13947">
    <property type="entry name" value="GUB_WAK_bind"/>
    <property type="match status" value="1"/>
</dbReference>
<evidence type="ECO:0000256" key="3">
    <source>
        <dbReference type="ARBA" id="ARBA00023157"/>
    </source>
</evidence>
<keyword evidence="4" id="KW-1133">Transmembrane helix</keyword>
<evidence type="ECO:0000256" key="5">
    <source>
        <dbReference type="SAM" id="SignalP"/>
    </source>
</evidence>
<evidence type="ECO:0000313" key="7">
    <source>
        <dbReference type="EMBL" id="KAL1553635.1"/>
    </source>
</evidence>
<dbReference type="SUPFAM" id="SSF57196">
    <property type="entry name" value="EGF/Laminin"/>
    <property type="match status" value="1"/>
</dbReference>
<evidence type="ECO:0000259" key="6">
    <source>
        <dbReference type="SMART" id="SM00179"/>
    </source>
</evidence>
<keyword evidence="4" id="KW-0812">Transmembrane</keyword>
<dbReference type="PROSITE" id="PS01187">
    <property type="entry name" value="EGF_CA"/>
    <property type="match status" value="1"/>
</dbReference>
<dbReference type="InterPro" id="IPR001881">
    <property type="entry name" value="EGF-like_Ca-bd_dom"/>
</dbReference>
<proteinExistence type="predicted"/>
<gene>
    <name evidence="7" type="ORF">AAHA92_14285</name>
</gene>
<keyword evidence="7" id="KW-0418">Kinase</keyword>
<comment type="caution">
    <text evidence="7">The sequence shown here is derived from an EMBL/GenBank/DDBJ whole genome shotgun (WGS) entry which is preliminary data.</text>
</comment>
<keyword evidence="7" id="KW-0808">Transferase</keyword>
<dbReference type="InterPro" id="IPR018097">
    <property type="entry name" value="EGF_Ca-bd_CS"/>
</dbReference>
<reference evidence="7 8" key="1">
    <citation type="submission" date="2024-06" db="EMBL/GenBank/DDBJ databases">
        <title>A chromosome level genome sequence of Diviner's sage (Salvia divinorum).</title>
        <authorList>
            <person name="Ford S.A."/>
            <person name="Ro D.-K."/>
            <person name="Ness R.W."/>
            <person name="Phillips M.A."/>
        </authorList>
    </citation>
    <scope>NUCLEOTIDE SEQUENCE [LARGE SCALE GENOMIC DNA]</scope>
    <source>
        <strain evidence="7">SAF-2024a</strain>
        <tissue evidence="7">Leaf</tissue>
    </source>
</reference>
<feature type="domain" description="EGF-like calcium-binding" evidence="6">
    <location>
        <begin position="307"/>
        <end position="346"/>
    </location>
</feature>
<dbReference type="EC" id="2.7.11.1" evidence="7"/>
<evidence type="ECO:0000256" key="4">
    <source>
        <dbReference type="SAM" id="Phobius"/>
    </source>
</evidence>
<comment type="subcellular location">
    <subcellularLocation>
        <location evidence="1">Membrane</location>
        <topology evidence="1">Single-pass membrane protein</topology>
    </subcellularLocation>
</comment>
<evidence type="ECO:0000256" key="2">
    <source>
        <dbReference type="ARBA" id="ARBA00022729"/>
    </source>
</evidence>
<dbReference type="PANTHER" id="PTHR33491">
    <property type="entry name" value="OSJNBA0016N04.9 PROTEIN"/>
    <property type="match status" value="1"/>
</dbReference>